<keyword evidence="3" id="KW-1185">Reference proteome</keyword>
<organism evidence="2 3">
    <name type="scientific">Candidatus Omnitrophus magneticus</name>
    <dbReference type="NCBI Taxonomy" id="1609969"/>
    <lineage>
        <taxon>Bacteria</taxon>
        <taxon>Pseudomonadati</taxon>
        <taxon>Candidatus Omnitrophota</taxon>
        <taxon>Candidatus Omnitrophus</taxon>
    </lineage>
</organism>
<dbReference type="AlphaFoldDB" id="A0A0F0CK76"/>
<feature type="transmembrane region" description="Helical" evidence="1">
    <location>
        <begin position="6"/>
        <end position="25"/>
    </location>
</feature>
<dbReference type="Proteomes" id="UP000033428">
    <property type="component" value="Unassembled WGS sequence"/>
</dbReference>
<protein>
    <submittedName>
        <fullName evidence="2">Uncharacterized protein</fullName>
    </submittedName>
</protein>
<proteinExistence type="predicted"/>
<keyword evidence="1" id="KW-0472">Membrane</keyword>
<keyword evidence="1" id="KW-1133">Transmembrane helix</keyword>
<keyword evidence="1" id="KW-0812">Transmembrane</keyword>
<dbReference type="EMBL" id="JYNY01000499">
    <property type="protein sequence ID" value="KJJ83693.1"/>
    <property type="molecule type" value="Genomic_DNA"/>
</dbReference>
<evidence type="ECO:0000313" key="3">
    <source>
        <dbReference type="Proteomes" id="UP000033428"/>
    </source>
</evidence>
<accession>A0A0F0CK76</accession>
<reference evidence="2 3" key="1">
    <citation type="submission" date="2015-02" db="EMBL/GenBank/DDBJ databases">
        <title>Single-cell genomics of uncultivated deep-branching MTB reveals a conserved set of magnetosome genes.</title>
        <authorList>
            <person name="Kolinko S."/>
            <person name="Richter M."/>
            <person name="Glockner F.O."/>
            <person name="Brachmann A."/>
            <person name="Schuler D."/>
        </authorList>
    </citation>
    <scope>NUCLEOTIDE SEQUENCE [LARGE SCALE GENOMIC DNA]</scope>
    <source>
        <strain evidence="2">SKK-01</strain>
    </source>
</reference>
<name>A0A0F0CK76_9BACT</name>
<comment type="caution">
    <text evidence="2">The sequence shown here is derived from an EMBL/GenBank/DDBJ whole genome shotgun (WGS) entry which is preliminary data.</text>
</comment>
<gene>
    <name evidence="2" type="ORF">OMAG_002440</name>
</gene>
<sequence length="71" mass="8453">MLGGSLWLGICGLLLFFFIYTYPIFNVCQIWQWLYIAYPCQIWQRGVNRCRGLYFYLMSLKGKLFRGVSLL</sequence>
<evidence type="ECO:0000256" key="1">
    <source>
        <dbReference type="SAM" id="Phobius"/>
    </source>
</evidence>
<evidence type="ECO:0000313" key="2">
    <source>
        <dbReference type="EMBL" id="KJJ83693.1"/>
    </source>
</evidence>